<reference evidence="1" key="1">
    <citation type="journal article" date="2014" name="Front. Microbiol.">
        <title>High frequency of phylogenetically diverse reductive dehalogenase-homologous genes in deep subseafloor sedimentary metagenomes.</title>
        <authorList>
            <person name="Kawai M."/>
            <person name="Futagami T."/>
            <person name="Toyoda A."/>
            <person name="Takaki Y."/>
            <person name="Nishi S."/>
            <person name="Hori S."/>
            <person name="Arai W."/>
            <person name="Tsubouchi T."/>
            <person name="Morono Y."/>
            <person name="Uchiyama I."/>
            <person name="Ito T."/>
            <person name="Fujiyama A."/>
            <person name="Inagaki F."/>
            <person name="Takami H."/>
        </authorList>
    </citation>
    <scope>NUCLEOTIDE SEQUENCE</scope>
    <source>
        <strain evidence="1">Expedition CK06-06</strain>
    </source>
</reference>
<protein>
    <submittedName>
        <fullName evidence="1">Uncharacterized protein</fullName>
    </submittedName>
</protein>
<gene>
    <name evidence="1" type="ORF">S03H2_64801</name>
</gene>
<proteinExistence type="predicted"/>
<name>X1KHK4_9ZZZZ</name>
<sequence length="82" mass="9134">AGKTAFRTSFGVWVEKLTVAQKLALGIPLSNDEKALDLEFGVSKSVEKGIFPLPLELQIEREYRSQHLEVISQGAYSRSQVK</sequence>
<dbReference type="EMBL" id="BARU01042132">
    <property type="protein sequence ID" value="GAH81543.1"/>
    <property type="molecule type" value="Genomic_DNA"/>
</dbReference>
<evidence type="ECO:0000313" key="1">
    <source>
        <dbReference type="EMBL" id="GAH81543.1"/>
    </source>
</evidence>
<comment type="caution">
    <text evidence="1">The sequence shown here is derived from an EMBL/GenBank/DDBJ whole genome shotgun (WGS) entry which is preliminary data.</text>
</comment>
<dbReference type="AlphaFoldDB" id="X1KHK4"/>
<feature type="non-terminal residue" evidence="1">
    <location>
        <position position="1"/>
    </location>
</feature>
<organism evidence="1">
    <name type="scientific">marine sediment metagenome</name>
    <dbReference type="NCBI Taxonomy" id="412755"/>
    <lineage>
        <taxon>unclassified sequences</taxon>
        <taxon>metagenomes</taxon>
        <taxon>ecological metagenomes</taxon>
    </lineage>
</organism>
<accession>X1KHK4</accession>